<evidence type="ECO:0000313" key="3">
    <source>
        <dbReference type="Proteomes" id="UP000267821"/>
    </source>
</evidence>
<dbReference type="InParanoid" id="A0A3N4LSS8"/>
<organism evidence="2 3">
    <name type="scientific">Terfezia boudieri ATCC MYA-4762</name>
    <dbReference type="NCBI Taxonomy" id="1051890"/>
    <lineage>
        <taxon>Eukaryota</taxon>
        <taxon>Fungi</taxon>
        <taxon>Dikarya</taxon>
        <taxon>Ascomycota</taxon>
        <taxon>Pezizomycotina</taxon>
        <taxon>Pezizomycetes</taxon>
        <taxon>Pezizales</taxon>
        <taxon>Pezizaceae</taxon>
        <taxon>Terfezia</taxon>
    </lineage>
</organism>
<gene>
    <name evidence="2" type="ORF">L211DRAFT_67162</name>
</gene>
<keyword evidence="1" id="KW-0472">Membrane</keyword>
<proteinExistence type="predicted"/>
<name>A0A3N4LSS8_9PEZI</name>
<protein>
    <submittedName>
        <fullName evidence="2">Uncharacterized protein</fullName>
    </submittedName>
</protein>
<dbReference type="EMBL" id="ML121536">
    <property type="protein sequence ID" value="RPB25957.1"/>
    <property type="molecule type" value="Genomic_DNA"/>
</dbReference>
<evidence type="ECO:0000313" key="2">
    <source>
        <dbReference type="EMBL" id="RPB25957.1"/>
    </source>
</evidence>
<evidence type="ECO:0000256" key="1">
    <source>
        <dbReference type="SAM" id="Phobius"/>
    </source>
</evidence>
<sequence length="113" mass="13286">MELQAWVKTADPKWEWTRVLLEGIENVDDLKEAIKKKMEPELKGYAPASFIIICVNNWIVFWCFLCMFLSPERRRGRRRGGKGGEGEKGEGRKCYDKKLNFLLWGLVYLIILF</sequence>
<feature type="transmembrane region" description="Helical" evidence="1">
    <location>
        <begin position="45"/>
        <end position="69"/>
    </location>
</feature>
<reference evidence="2 3" key="1">
    <citation type="journal article" date="2018" name="Nat. Ecol. Evol.">
        <title>Pezizomycetes genomes reveal the molecular basis of ectomycorrhizal truffle lifestyle.</title>
        <authorList>
            <person name="Murat C."/>
            <person name="Payen T."/>
            <person name="Noel B."/>
            <person name="Kuo A."/>
            <person name="Morin E."/>
            <person name="Chen J."/>
            <person name="Kohler A."/>
            <person name="Krizsan K."/>
            <person name="Balestrini R."/>
            <person name="Da Silva C."/>
            <person name="Montanini B."/>
            <person name="Hainaut M."/>
            <person name="Levati E."/>
            <person name="Barry K.W."/>
            <person name="Belfiori B."/>
            <person name="Cichocki N."/>
            <person name="Clum A."/>
            <person name="Dockter R.B."/>
            <person name="Fauchery L."/>
            <person name="Guy J."/>
            <person name="Iotti M."/>
            <person name="Le Tacon F."/>
            <person name="Lindquist E.A."/>
            <person name="Lipzen A."/>
            <person name="Malagnac F."/>
            <person name="Mello A."/>
            <person name="Molinier V."/>
            <person name="Miyauchi S."/>
            <person name="Poulain J."/>
            <person name="Riccioni C."/>
            <person name="Rubini A."/>
            <person name="Sitrit Y."/>
            <person name="Splivallo R."/>
            <person name="Traeger S."/>
            <person name="Wang M."/>
            <person name="Zifcakova L."/>
            <person name="Wipf D."/>
            <person name="Zambonelli A."/>
            <person name="Paolocci F."/>
            <person name="Nowrousian M."/>
            <person name="Ottonello S."/>
            <person name="Baldrian P."/>
            <person name="Spatafora J.W."/>
            <person name="Henrissat B."/>
            <person name="Nagy L.G."/>
            <person name="Aury J.M."/>
            <person name="Wincker P."/>
            <person name="Grigoriev I.V."/>
            <person name="Bonfante P."/>
            <person name="Martin F.M."/>
        </authorList>
    </citation>
    <scope>NUCLEOTIDE SEQUENCE [LARGE SCALE GENOMIC DNA]</scope>
    <source>
        <strain evidence="2 3">ATCC MYA-4762</strain>
    </source>
</reference>
<keyword evidence="1" id="KW-0812">Transmembrane</keyword>
<keyword evidence="3" id="KW-1185">Reference proteome</keyword>
<dbReference type="OrthoDB" id="2355490at2759"/>
<dbReference type="AlphaFoldDB" id="A0A3N4LSS8"/>
<accession>A0A3N4LSS8</accession>
<dbReference type="Proteomes" id="UP000267821">
    <property type="component" value="Unassembled WGS sequence"/>
</dbReference>
<keyword evidence="1" id="KW-1133">Transmembrane helix</keyword>